<comment type="caution">
    <text evidence="12">The sequence shown here is derived from an EMBL/GenBank/DDBJ whole genome shotgun (WGS) entry which is preliminary data.</text>
</comment>
<dbReference type="PANTHER" id="PTHR10344">
    <property type="entry name" value="THYMIDYLATE KINASE"/>
    <property type="match status" value="1"/>
</dbReference>
<gene>
    <name evidence="10 12" type="primary">tmk</name>
    <name evidence="12" type="ORF">ABZ510_09925</name>
</gene>
<keyword evidence="13" id="KW-1185">Reference proteome</keyword>
<evidence type="ECO:0000256" key="2">
    <source>
        <dbReference type="ARBA" id="ARBA00012980"/>
    </source>
</evidence>
<evidence type="ECO:0000256" key="6">
    <source>
        <dbReference type="ARBA" id="ARBA00022741"/>
    </source>
</evidence>
<proteinExistence type="inferred from homology"/>
<reference evidence="12 13" key="1">
    <citation type="submission" date="2024-06" db="EMBL/GenBank/DDBJ databases">
        <title>The Natural Products Discovery Center: Release of the First 8490 Sequenced Strains for Exploring Actinobacteria Biosynthetic Diversity.</title>
        <authorList>
            <person name="Kalkreuter E."/>
            <person name="Kautsar S.A."/>
            <person name="Yang D."/>
            <person name="Bader C.D."/>
            <person name="Teijaro C.N."/>
            <person name="Fluegel L."/>
            <person name="Davis C.M."/>
            <person name="Simpson J.R."/>
            <person name="Lauterbach L."/>
            <person name="Steele A.D."/>
            <person name="Gui C."/>
            <person name="Meng S."/>
            <person name="Li G."/>
            <person name="Viehrig K."/>
            <person name="Ye F."/>
            <person name="Su P."/>
            <person name="Kiefer A.F."/>
            <person name="Nichols A."/>
            <person name="Cepeda A.J."/>
            <person name="Yan W."/>
            <person name="Fan B."/>
            <person name="Jiang Y."/>
            <person name="Adhikari A."/>
            <person name="Zheng C.-J."/>
            <person name="Schuster L."/>
            <person name="Cowan T.M."/>
            <person name="Smanski M.J."/>
            <person name="Chevrette M.G."/>
            <person name="De Carvalho L.P.S."/>
            <person name="Shen B."/>
        </authorList>
    </citation>
    <scope>NUCLEOTIDE SEQUENCE [LARGE SCALE GENOMIC DNA]</scope>
    <source>
        <strain evidence="12 13">NPDC019708</strain>
    </source>
</reference>
<keyword evidence="6 10" id="KW-0547">Nucleotide-binding</keyword>
<name>A0ABV2WMR5_9NOCA</name>
<keyword evidence="7 10" id="KW-0418">Kinase</keyword>
<dbReference type="InterPro" id="IPR027417">
    <property type="entry name" value="P-loop_NTPase"/>
</dbReference>
<dbReference type="SUPFAM" id="SSF52540">
    <property type="entry name" value="P-loop containing nucleoside triphosphate hydrolases"/>
    <property type="match status" value="1"/>
</dbReference>
<dbReference type="CDD" id="cd01672">
    <property type="entry name" value="TMPK"/>
    <property type="match status" value="1"/>
</dbReference>
<accession>A0ABV2WMR5</accession>
<dbReference type="RefSeq" id="WP_356956807.1">
    <property type="nucleotide sequence ID" value="NZ_JBEYBD010000007.1"/>
</dbReference>
<comment type="catalytic activity">
    <reaction evidence="9 10">
        <text>dTMP + ATP = dTDP + ADP</text>
        <dbReference type="Rhea" id="RHEA:13517"/>
        <dbReference type="ChEBI" id="CHEBI:30616"/>
        <dbReference type="ChEBI" id="CHEBI:58369"/>
        <dbReference type="ChEBI" id="CHEBI:63528"/>
        <dbReference type="ChEBI" id="CHEBI:456216"/>
        <dbReference type="EC" id="2.7.4.9"/>
    </reaction>
</comment>
<feature type="domain" description="Thymidylate kinase-like" evidence="11">
    <location>
        <begin position="13"/>
        <end position="181"/>
    </location>
</feature>
<sequence length="212" mass="22799">MYQEIWGGIFVSIDGPSGVGKTTACKGLAARLRKTGRSVHTTREPTATPLGEFVRAHTGTYHGMALACMVAGDRHHHVATDILPAVRSGAVVVTDRYLPSSLVLQVRDGVPAELVWQINHGIPRPDLAVILTGAAEVVSRRLSRRGKQDRFEAALDTGEVERFAEVAEELVAAGWPVCMLDCGRLSPDQVVAELTARIAELDPRRVGGEMGT</sequence>
<dbReference type="Pfam" id="PF02223">
    <property type="entry name" value="Thymidylate_kin"/>
    <property type="match status" value="1"/>
</dbReference>
<dbReference type="EC" id="2.7.4.9" evidence="2 10"/>
<evidence type="ECO:0000256" key="9">
    <source>
        <dbReference type="ARBA" id="ARBA00048743"/>
    </source>
</evidence>
<dbReference type="NCBIfam" id="TIGR00041">
    <property type="entry name" value="DTMP_kinase"/>
    <property type="match status" value="1"/>
</dbReference>
<evidence type="ECO:0000256" key="10">
    <source>
        <dbReference type="HAMAP-Rule" id="MF_00165"/>
    </source>
</evidence>
<dbReference type="PANTHER" id="PTHR10344:SF4">
    <property type="entry name" value="UMP-CMP KINASE 2, MITOCHONDRIAL"/>
    <property type="match status" value="1"/>
</dbReference>
<dbReference type="GO" id="GO:0004798">
    <property type="term" value="F:dTMP kinase activity"/>
    <property type="evidence" value="ECO:0007669"/>
    <property type="project" value="UniProtKB-EC"/>
</dbReference>
<comment type="similarity">
    <text evidence="1 10">Belongs to the thymidylate kinase family.</text>
</comment>
<dbReference type="InterPro" id="IPR018094">
    <property type="entry name" value="Thymidylate_kinase"/>
</dbReference>
<evidence type="ECO:0000259" key="11">
    <source>
        <dbReference type="Pfam" id="PF02223"/>
    </source>
</evidence>
<evidence type="ECO:0000256" key="5">
    <source>
        <dbReference type="ARBA" id="ARBA00022727"/>
    </source>
</evidence>
<evidence type="ECO:0000256" key="7">
    <source>
        <dbReference type="ARBA" id="ARBA00022777"/>
    </source>
</evidence>
<keyword evidence="4 10" id="KW-0808">Transferase</keyword>
<dbReference type="EMBL" id="JBEYBF010000005">
    <property type="protein sequence ID" value="MEU1952170.1"/>
    <property type="molecule type" value="Genomic_DNA"/>
</dbReference>
<evidence type="ECO:0000256" key="8">
    <source>
        <dbReference type="ARBA" id="ARBA00022840"/>
    </source>
</evidence>
<dbReference type="HAMAP" id="MF_00165">
    <property type="entry name" value="Thymidylate_kinase"/>
    <property type="match status" value="1"/>
</dbReference>
<dbReference type="Gene3D" id="3.40.50.300">
    <property type="entry name" value="P-loop containing nucleotide triphosphate hydrolases"/>
    <property type="match status" value="1"/>
</dbReference>
<keyword evidence="8 10" id="KW-0067">ATP-binding</keyword>
<protein>
    <recommendedName>
        <fullName evidence="3 10">Thymidylate kinase</fullName>
        <ecNumber evidence="2 10">2.7.4.9</ecNumber>
    </recommendedName>
    <alternativeName>
        <fullName evidence="10">dTMP kinase</fullName>
    </alternativeName>
</protein>
<organism evidence="12 13">
    <name type="scientific">Nocardia rhamnosiphila</name>
    <dbReference type="NCBI Taxonomy" id="426716"/>
    <lineage>
        <taxon>Bacteria</taxon>
        <taxon>Bacillati</taxon>
        <taxon>Actinomycetota</taxon>
        <taxon>Actinomycetes</taxon>
        <taxon>Mycobacteriales</taxon>
        <taxon>Nocardiaceae</taxon>
        <taxon>Nocardia</taxon>
    </lineage>
</organism>
<keyword evidence="5 10" id="KW-0545">Nucleotide biosynthesis</keyword>
<dbReference type="Proteomes" id="UP001550628">
    <property type="component" value="Unassembled WGS sequence"/>
</dbReference>
<evidence type="ECO:0000256" key="3">
    <source>
        <dbReference type="ARBA" id="ARBA00017144"/>
    </source>
</evidence>
<comment type="caution">
    <text evidence="10">Lacks conserved residue(s) required for the propagation of feature annotation.</text>
</comment>
<evidence type="ECO:0000256" key="4">
    <source>
        <dbReference type="ARBA" id="ARBA00022679"/>
    </source>
</evidence>
<dbReference type="InterPro" id="IPR039430">
    <property type="entry name" value="Thymidylate_kin-like_dom"/>
</dbReference>
<evidence type="ECO:0000313" key="12">
    <source>
        <dbReference type="EMBL" id="MEU1952170.1"/>
    </source>
</evidence>
<evidence type="ECO:0000313" key="13">
    <source>
        <dbReference type="Proteomes" id="UP001550628"/>
    </source>
</evidence>
<comment type="function">
    <text evidence="10">Phosphorylation of dTMP to form dTDP in both de novo and salvage pathways of dTTP synthesis.</text>
</comment>
<evidence type="ECO:0000256" key="1">
    <source>
        <dbReference type="ARBA" id="ARBA00009776"/>
    </source>
</evidence>